<feature type="region of interest" description="Disordered" evidence="1">
    <location>
        <begin position="1"/>
        <end position="20"/>
    </location>
</feature>
<evidence type="ECO:0000313" key="2">
    <source>
        <dbReference type="EMBL" id="MFD4212221.1"/>
    </source>
</evidence>
<organism evidence="2 3">
    <name type="scientific">Streptomyces sindenensis</name>
    <dbReference type="NCBI Taxonomy" id="67363"/>
    <lineage>
        <taxon>Bacteria</taxon>
        <taxon>Bacillati</taxon>
        <taxon>Actinomycetota</taxon>
        <taxon>Actinomycetes</taxon>
        <taxon>Kitasatosporales</taxon>
        <taxon>Streptomycetaceae</taxon>
        <taxon>Streptomyces</taxon>
    </lineage>
</organism>
<dbReference type="Proteomes" id="UP001598251">
    <property type="component" value="Unassembled WGS sequence"/>
</dbReference>
<evidence type="ECO:0000256" key="1">
    <source>
        <dbReference type="SAM" id="MobiDB-lite"/>
    </source>
</evidence>
<feature type="compositionally biased region" description="Basic residues" evidence="1">
    <location>
        <begin position="100"/>
        <end position="114"/>
    </location>
</feature>
<evidence type="ECO:0000313" key="3">
    <source>
        <dbReference type="Proteomes" id="UP001598251"/>
    </source>
</evidence>
<sequence>MASTRAPALGYQSGWTDPGNGDVNMAARWYQPGSGAFTSRDTWLLGPSPAAQANRHVYANSDPVNGTDPTGHNRACACGGGSVFLRGGGSRGGGGGSKATRPKSKSKSKTRAKTSYRDPRTDLCNSSRCGAGRARPARPSRPTIPTR</sequence>
<protein>
    <submittedName>
        <fullName evidence="2">RHS repeat-associated core domain-containing protein</fullName>
    </submittedName>
</protein>
<accession>A0ABW6EA99</accession>
<feature type="compositionally biased region" description="Gly residues" evidence="1">
    <location>
        <begin position="87"/>
        <end position="97"/>
    </location>
</feature>
<keyword evidence="3" id="KW-1185">Reference proteome</keyword>
<dbReference type="NCBIfam" id="TIGR03696">
    <property type="entry name" value="Rhs_assc_core"/>
    <property type="match status" value="1"/>
</dbReference>
<name>A0ABW6EA99_9ACTN</name>
<reference evidence="2 3" key="1">
    <citation type="submission" date="2024-09" db="EMBL/GenBank/DDBJ databases">
        <title>The Natural Products Discovery Center: Release of the First 8490 Sequenced Strains for Exploring Actinobacteria Biosynthetic Diversity.</title>
        <authorList>
            <person name="Kalkreuter E."/>
            <person name="Kautsar S.A."/>
            <person name="Yang D."/>
            <person name="Bader C.D."/>
            <person name="Teijaro C.N."/>
            <person name="Fluegel L."/>
            <person name="Davis C.M."/>
            <person name="Simpson J.R."/>
            <person name="Lauterbach L."/>
            <person name="Steele A.D."/>
            <person name="Gui C."/>
            <person name="Meng S."/>
            <person name="Li G."/>
            <person name="Viehrig K."/>
            <person name="Ye F."/>
            <person name="Su P."/>
            <person name="Kiefer A.F."/>
            <person name="Nichols A."/>
            <person name="Cepeda A.J."/>
            <person name="Yan W."/>
            <person name="Fan B."/>
            <person name="Jiang Y."/>
            <person name="Adhikari A."/>
            <person name="Zheng C.-J."/>
            <person name="Schuster L."/>
            <person name="Cowan T.M."/>
            <person name="Smanski M.J."/>
            <person name="Chevrette M.G."/>
            <person name="De Carvalho L.P.S."/>
            <person name="Shen B."/>
        </authorList>
    </citation>
    <scope>NUCLEOTIDE SEQUENCE [LARGE SCALE GENOMIC DNA]</scope>
    <source>
        <strain evidence="2 3">NPDC058546</strain>
    </source>
</reference>
<comment type="caution">
    <text evidence="2">The sequence shown here is derived from an EMBL/GenBank/DDBJ whole genome shotgun (WGS) entry which is preliminary data.</text>
</comment>
<gene>
    <name evidence="2" type="ORF">ACFWSS_04820</name>
</gene>
<dbReference type="Gene3D" id="2.180.10.10">
    <property type="entry name" value="RHS repeat-associated core"/>
    <property type="match status" value="1"/>
</dbReference>
<proteinExistence type="predicted"/>
<feature type="region of interest" description="Disordered" evidence="1">
    <location>
        <begin position="87"/>
        <end position="147"/>
    </location>
</feature>
<dbReference type="RefSeq" id="WP_189527224.1">
    <property type="nucleotide sequence ID" value="NZ_BMSG01000021.1"/>
</dbReference>
<dbReference type="InterPro" id="IPR022385">
    <property type="entry name" value="Rhs_assc_core"/>
</dbReference>
<dbReference type="EMBL" id="JBHXOF010000002">
    <property type="protein sequence ID" value="MFD4212221.1"/>
    <property type="molecule type" value="Genomic_DNA"/>
</dbReference>